<name>A0A8T2ULL9_CERRI</name>
<keyword evidence="3" id="KW-0732">Signal</keyword>
<dbReference type="AlphaFoldDB" id="A0A8T2ULL9"/>
<feature type="coiled-coil region" evidence="1">
    <location>
        <begin position="533"/>
        <end position="567"/>
    </location>
</feature>
<keyword evidence="5" id="KW-1185">Reference proteome</keyword>
<evidence type="ECO:0000256" key="1">
    <source>
        <dbReference type="SAM" id="Coils"/>
    </source>
</evidence>
<feature type="region of interest" description="Disordered" evidence="2">
    <location>
        <begin position="26"/>
        <end position="46"/>
    </location>
</feature>
<dbReference type="PANTHER" id="PTHR33476:SF22">
    <property type="entry name" value="PROTEIN POLAR LOCALIZATION DURING ASYMMETRIC DIVISION AND REDISTRIBUTION"/>
    <property type="match status" value="1"/>
</dbReference>
<feature type="coiled-coil region" evidence="1">
    <location>
        <begin position="435"/>
        <end position="462"/>
    </location>
</feature>
<dbReference type="GO" id="GO:0008356">
    <property type="term" value="P:asymmetric cell division"/>
    <property type="evidence" value="ECO:0007669"/>
    <property type="project" value="InterPro"/>
</dbReference>
<reference evidence="4" key="1">
    <citation type="submission" date="2021-08" db="EMBL/GenBank/DDBJ databases">
        <title>WGS assembly of Ceratopteris richardii.</title>
        <authorList>
            <person name="Marchant D.B."/>
            <person name="Chen G."/>
            <person name="Jenkins J."/>
            <person name="Shu S."/>
            <person name="Leebens-Mack J."/>
            <person name="Grimwood J."/>
            <person name="Schmutz J."/>
            <person name="Soltis P."/>
            <person name="Soltis D."/>
            <person name="Chen Z.-H."/>
        </authorList>
    </citation>
    <scope>NUCLEOTIDE SEQUENCE</scope>
    <source>
        <strain evidence="4">Whitten #5841</strain>
        <tissue evidence="4">Leaf</tissue>
    </source>
</reference>
<protein>
    <submittedName>
        <fullName evidence="4">Uncharacterized protein</fullName>
    </submittedName>
</protein>
<gene>
    <name evidence="4" type="ORF">KP509_06G072500</name>
</gene>
<accession>A0A8T2ULL9</accession>
<dbReference type="PANTHER" id="PTHR33476">
    <property type="entry name" value="EMB|CAB62613.1"/>
    <property type="match status" value="1"/>
</dbReference>
<evidence type="ECO:0000313" key="4">
    <source>
        <dbReference type="EMBL" id="KAH7435628.1"/>
    </source>
</evidence>
<sequence>MHIWNILIVAAGSCYVVQSLQRSLSSNGRSSAGNNDDDNQNSCSRSLETPIGRWLHKPSRRCFKDSRHGSKHNVMKQPIQSECIVCDRCSSSIYSDAKEDVQSHFSTMKPYCNYSDAVDSHALLCSEVSSRFHPILSNFNTVRPQKHHAFFLSMQSLRNPCSPTQDSLKELPCFMSSLYSRDVIRSSQIHANSFKGIAKFKRDRSPFEIYENAVSLNIANKSWCRDQLEDAVCSLCSKEEKPCAWKISRSKDTMLYEENGSNSNDLTEIERCLVYFCPNLSVSGQNKSCAQRCHQFKQESAIDYANVGVPCERQLHQHEEMHGNDKNRLDRFLFNFGVGIGIMFAILSDKSVKANQIGHLEGSLYTSKCLDQDEAHGRMNLNRTILGNNKNITLTEQNDISNARLIQDVLSSVEQIKGSLMRDLEPTSDTDNHWAQRMAKVEAELEIELKRMENILDHEAATSSRDTNESCIKTLKVNRDKLGGYVSPTGDPETHACLRVHDCSNSSRDASLLGGCGAVQPEELERRLYQVLESRQEERIVELEAEVKRLDAELQVKEQEFRAWKQRIRNVLHGKVLSS</sequence>
<evidence type="ECO:0000256" key="2">
    <source>
        <dbReference type="SAM" id="MobiDB-lite"/>
    </source>
</evidence>
<dbReference type="OrthoDB" id="1916242at2759"/>
<dbReference type="EMBL" id="CM035411">
    <property type="protein sequence ID" value="KAH7435630.1"/>
    <property type="molecule type" value="Genomic_DNA"/>
</dbReference>
<keyword evidence="1" id="KW-0175">Coiled coil</keyword>
<dbReference type="Proteomes" id="UP000825935">
    <property type="component" value="Chromosome 6"/>
</dbReference>
<organism evidence="4 5">
    <name type="scientific">Ceratopteris richardii</name>
    <name type="common">Triangle waterfern</name>
    <dbReference type="NCBI Taxonomy" id="49495"/>
    <lineage>
        <taxon>Eukaryota</taxon>
        <taxon>Viridiplantae</taxon>
        <taxon>Streptophyta</taxon>
        <taxon>Embryophyta</taxon>
        <taxon>Tracheophyta</taxon>
        <taxon>Polypodiopsida</taxon>
        <taxon>Polypodiidae</taxon>
        <taxon>Polypodiales</taxon>
        <taxon>Pteridineae</taxon>
        <taxon>Pteridaceae</taxon>
        <taxon>Parkerioideae</taxon>
        <taxon>Ceratopteris</taxon>
    </lineage>
</organism>
<proteinExistence type="predicted"/>
<feature type="signal peptide" evidence="3">
    <location>
        <begin position="1"/>
        <end position="19"/>
    </location>
</feature>
<dbReference type="EMBL" id="CM035411">
    <property type="protein sequence ID" value="KAH7435628.1"/>
    <property type="molecule type" value="Genomic_DNA"/>
</dbReference>
<feature type="chain" id="PRO_5036435743" evidence="3">
    <location>
        <begin position="20"/>
        <end position="579"/>
    </location>
</feature>
<evidence type="ECO:0000256" key="3">
    <source>
        <dbReference type="SAM" id="SignalP"/>
    </source>
</evidence>
<evidence type="ECO:0000313" key="5">
    <source>
        <dbReference type="Proteomes" id="UP000825935"/>
    </source>
</evidence>
<comment type="caution">
    <text evidence="4">The sequence shown here is derived from an EMBL/GenBank/DDBJ whole genome shotgun (WGS) entry which is preliminary data.</text>
</comment>
<dbReference type="InterPro" id="IPR040348">
    <property type="entry name" value="POLAR-like"/>
</dbReference>
<dbReference type="EMBL" id="CM035411">
    <property type="protein sequence ID" value="KAH7435629.1"/>
    <property type="molecule type" value="Genomic_DNA"/>
</dbReference>